<dbReference type="AlphaFoldDB" id="A0A0R1SFU7"/>
<protein>
    <recommendedName>
        <fullName evidence="4">DUF3278 domain-containing protein</fullName>
    </recommendedName>
</protein>
<name>A0A0R1SFU7_9LACO</name>
<proteinExistence type="predicted"/>
<sequence length="163" mass="18673">MNLLEKWILGLSGARDEAQQKAISSIGLQGYIVTYLVGCIALIISFGWDLYTGNLNIRTILIAGIVIIPAMFVMYRLRKSGSDQTEVYSETDYRRLITHIKWQVGLSVVNFSVVMSLVMTYGYTWLLHDKENYFFNVLDAITCGLVWGVCMYFYAKHKVVKEY</sequence>
<keyword evidence="1" id="KW-0472">Membrane</keyword>
<dbReference type="STRING" id="1423739.FC85_GL002536"/>
<dbReference type="Proteomes" id="UP000052013">
    <property type="component" value="Unassembled WGS sequence"/>
</dbReference>
<evidence type="ECO:0000256" key="1">
    <source>
        <dbReference type="SAM" id="Phobius"/>
    </source>
</evidence>
<dbReference type="PATRIC" id="fig|1423739.3.peg.2636"/>
<evidence type="ECO:0000313" key="3">
    <source>
        <dbReference type="Proteomes" id="UP000052013"/>
    </source>
</evidence>
<reference evidence="2 3" key="1">
    <citation type="journal article" date="2015" name="Genome Announc.">
        <title>Expanding the biotechnology potential of lactobacilli through comparative genomics of 213 strains and associated genera.</title>
        <authorList>
            <person name="Sun Z."/>
            <person name="Harris H.M."/>
            <person name="McCann A."/>
            <person name="Guo C."/>
            <person name="Argimon S."/>
            <person name="Zhang W."/>
            <person name="Yang X."/>
            <person name="Jeffery I.B."/>
            <person name="Cooney J.C."/>
            <person name="Kagawa T.F."/>
            <person name="Liu W."/>
            <person name="Song Y."/>
            <person name="Salvetti E."/>
            <person name="Wrobel A."/>
            <person name="Rasinkangas P."/>
            <person name="Parkhill J."/>
            <person name="Rea M.C."/>
            <person name="O'Sullivan O."/>
            <person name="Ritari J."/>
            <person name="Douillard F.P."/>
            <person name="Paul Ross R."/>
            <person name="Yang R."/>
            <person name="Briner A.E."/>
            <person name="Felis G.E."/>
            <person name="de Vos W.M."/>
            <person name="Barrangou R."/>
            <person name="Klaenhammer T.R."/>
            <person name="Caufield P.W."/>
            <person name="Cui Y."/>
            <person name="Zhang H."/>
            <person name="O'Toole P.W."/>
        </authorList>
    </citation>
    <scope>NUCLEOTIDE SEQUENCE [LARGE SCALE GENOMIC DNA]</scope>
    <source>
        <strain evidence="2 3">DSM 14421</strain>
    </source>
</reference>
<organism evidence="2 3">
    <name type="scientific">Lentilactobacillus diolivorans DSM 14421</name>
    <dbReference type="NCBI Taxonomy" id="1423739"/>
    <lineage>
        <taxon>Bacteria</taxon>
        <taxon>Bacillati</taxon>
        <taxon>Bacillota</taxon>
        <taxon>Bacilli</taxon>
        <taxon>Lactobacillales</taxon>
        <taxon>Lactobacillaceae</taxon>
        <taxon>Lentilactobacillus</taxon>
    </lineage>
</organism>
<keyword evidence="1" id="KW-0812">Transmembrane</keyword>
<gene>
    <name evidence="2" type="ORF">FC85_GL002536</name>
</gene>
<feature type="transmembrane region" description="Helical" evidence="1">
    <location>
        <begin position="133"/>
        <end position="155"/>
    </location>
</feature>
<accession>A0A0R1SFU7</accession>
<keyword evidence="1" id="KW-1133">Transmembrane helix</keyword>
<feature type="transmembrane region" description="Helical" evidence="1">
    <location>
        <begin position="57"/>
        <end position="75"/>
    </location>
</feature>
<comment type="caution">
    <text evidence="2">The sequence shown here is derived from an EMBL/GenBank/DDBJ whole genome shotgun (WGS) entry which is preliminary data.</text>
</comment>
<feature type="transmembrane region" description="Helical" evidence="1">
    <location>
        <begin position="30"/>
        <end position="51"/>
    </location>
</feature>
<dbReference type="RefSeq" id="WP_057864137.1">
    <property type="nucleotide sequence ID" value="NZ_AZEY01000028.1"/>
</dbReference>
<evidence type="ECO:0008006" key="4">
    <source>
        <dbReference type="Google" id="ProtNLM"/>
    </source>
</evidence>
<feature type="transmembrane region" description="Helical" evidence="1">
    <location>
        <begin position="104"/>
        <end position="127"/>
    </location>
</feature>
<dbReference type="EMBL" id="AZEY01000028">
    <property type="protein sequence ID" value="KRL68016.1"/>
    <property type="molecule type" value="Genomic_DNA"/>
</dbReference>
<evidence type="ECO:0000313" key="2">
    <source>
        <dbReference type="EMBL" id="KRL68016.1"/>
    </source>
</evidence>